<gene>
    <name evidence="1" type="ORF">BHM03_00032939</name>
</gene>
<protein>
    <submittedName>
        <fullName evidence="1">Uncharacterized protein</fullName>
    </submittedName>
</protein>
<evidence type="ECO:0000313" key="1">
    <source>
        <dbReference type="EMBL" id="RZR74160.1"/>
    </source>
</evidence>
<proteinExistence type="predicted"/>
<accession>A0A444FPX3</accession>
<reference evidence="1" key="1">
    <citation type="journal article" date="2018" name="Data Brief">
        <title>Genome sequence data from 17 accessions of Ensete ventricosum, a staple food crop for millions in Ethiopia.</title>
        <authorList>
            <person name="Yemataw Z."/>
            <person name="Muzemil S."/>
            <person name="Ambachew D."/>
            <person name="Tripathi L."/>
            <person name="Tesfaye K."/>
            <person name="Chala A."/>
            <person name="Farbos A."/>
            <person name="O'Neill P."/>
            <person name="Moore K."/>
            <person name="Grant M."/>
            <person name="Studholme D.J."/>
        </authorList>
    </citation>
    <scope>NUCLEOTIDE SEQUENCE [LARGE SCALE GENOMIC DNA]</scope>
    <source>
        <tissue evidence="1">Leaf</tissue>
    </source>
</reference>
<name>A0A444FPX3_ENSVE</name>
<dbReference type="EMBL" id="KV876136">
    <property type="protein sequence ID" value="RZR74160.1"/>
    <property type="molecule type" value="Genomic_DNA"/>
</dbReference>
<dbReference type="AlphaFoldDB" id="A0A444FPX3"/>
<sequence>MFNGVDFLLYLIRFTIRSDPDAVRIGSGPLSTNFLVAATDISPPFHENISSTTLPIPEARPKPAIETIPGDSALLLSPPPSSPASGKEEMSSTDLEVMRPAYEDVERPIVRELQREPANNRDRLFRSQRFCHMIHLIATTTDVLVIFFDLFPFGSPRCDSPPLTYTKTRTMHGGMTLQHLEDRQQAARSIFSVRSTIVSRSWEFF</sequence>
<organism evidence="1">
    <name type="scientific">Ensete ventricosum</name>
    <name type="common">Abyssinian banana</name>
    <name type="synonym">Musa ensete</name>
    <dbReference type="NCBI Taxonomy" id="4639"/>
    <lineage>
        <taxon>Eukaryota</taxon>
        <taxon>Viridiplantae</taxon>
        <taxon>Streptophyta</taxon>
        <taxon>Embryophyta</taxon>
        <taxon>Tracheophyta</taxon>
        <taxon>Spermatophyta</taxon>
        <taxon>Magnoliopsida</taxon>
        <taxon>Liliopsida</taxon>
        <taxon>Zingiberales</taxon>
        <taxon>Musaceae</taxon>
        <taxon>Ensete</taxon>
    </lineage>
</organism>
<dbReference type="Proteomes" id="UP000290560">
    <property type="component" value="Unassembled WGS sequence"/>
</dbReference>